<sequence length="169" mass="19909">MSIEKLTPITRTEPYRSNVHRELTRITTLSGCNIINTYNYLRRPTLCLTEAIIIHLDEYQLYINDVQQYQKLSWIDSRDFFKAMLREIGSVMRCNFIKNEYNGKYFIIPICTGTSAIDVHFLPTEHTQEMLELRPLNYDSAKSMFLDKYDYSKQTTDKGRDLMVQGITL</sequence>
<dbReference type="VEuPathDB" id="FungiDB:RhiirFUN_018674"/>
<evidence type="ECO:0000313" key="2">
    <source>
        <dbReference type="Proteomes" id="UP000684084"/>
    </source>
</evidence>
<organism evidence="1 2">
    <name type="scientific">Rhizophagus irregularis</name>
    <dbReference type="NCBI Taxonomy" id="588596"/>
    <lineage>
        <taxon>Eukaryota</taxon>
        <taxon>Fungi</taxon>
        <taxon>Fungi incertae sedis</taxon>
        <taxon>Mucoromycota</taxon>
        <taxon>Glomeromycotina</taxon>
        <taxon>Glomeromycetes</taxon>
        <taxon>Glomerales</taxon>
        <taxon>Glomeraceae</taxon>
        <taxon>Rhizophagus</taxon>
    </lineage>
</organism>
<dbReference type="EMBL" id="CAGKOT010000023">
    <property type="protein sequence ID" value="CAB5366972.1"/>
    <property type="molecule type" value="Genomic_DNA"/>
</dbReference>
<protein>
    <submittedName>
        <fullName evidence="1">Uncharacterized protein</fullName>
    </submittedName>
</protein>
<dbReference type="Proteomes" id="UP000684084">
    <property type="component" value="Unassembled WGS sequence"/>
</dbReference>
<accession>A0A916E875</accession>
<dbReference type="AlphaFoldDB" id="A0A916E875"/>
<dbReference type="VEuPathDB" id="FungiDB:RhiirFUN_018673"/>
<dbReference type="OrthoDB" id="2430828at2759"/>
<proteinExistence type="predicted"/>
<reference evidence="1" key="1">
    <citation type="submission" date="2020-05" db="EMBL/GenBank/DDBJ databases">
        <authorList>
            <person name="Rincon C."/>
            <person name="Sanders R I."/>
            <person name="Robbins C."/>
            <person name="Chaturvedi A."/>
        </authorList>
    </citation>
    <scope>NUCLEOTIDE SEQUENCE</scope>
    <source>
        <strain evidence="1">CHB12</strain>
    </source>
</reference>
<name>A0A916E875_9GLOM</name>
<gene>
    <name evidence="1" type="ORF">CHRIB12_LOCUS11085</name>
</gene>
<comment type="caution">
    <text evidence="1">The sequence shown here is derived from an EMBL/GenBank/DDBJ whole genome shotgun (WGS) entry which is preliminary data.</text>
</comment>
<evidence type="ECO:0000313" key="1">
    <source>
        <dbReference type="EMBL" id="CAB5366972.1"/>
    </source>
</evidence>